<dbReference type="RefSeq" id="WP_089399793.1">
    <property type="nucleotide sequence ID" value="NZ_FZOT01000008.1"/>
</dbReference>
<organism evidence="2 3">
    <name type="scientific">Noviherbaspirillum humi</name>
    <dbReference type="NCBI Taxonomy" id="1688639"/>
    <lineage>
        <taxon>Bacteria</taxon>
        <taxon>Pseudomonadati</taxon>
        <taxon>Pseudomonadota</taxon>
        <taxon>Betaproteobacteria</taxon>
        <taxon>Burkholderiales</taxon>
        <taxon>Oxalobacteraceae</taxon>
        <taxon>Noviherbaspirillum</taxon>
    </lineage>
</organism>
<sequence length="168" mass="18431">MNPVFEAFELAAQYRQLAELLAERHDDERLIADTLESISGPLDERLENLAKMVRNVEAAAAGVEQTIASLQSRQAALQRSAERGRRLILELMQAAQRERATTALFSLAIKRNPPQVVVDSEAELPPEFLTRHEAPPPTPNKKAIAAALKAGKEVPGAHAEQGVRLDIL</sequence>
<evidence type="ECO:0000256" key="1">
    <source>
        <dbReference type="SAM" id="Coils"/>
    </source>
</evidence>
<feature type="coiled-coil region" evidence="1">
    <location>
        <begin position="46"/>
        <end position="73"/>
    </location>
</feature>
<accession>A0A239HYI6</accession>
<dbReference type="InterPro" id="IPR008840">
    <property type="entry name" value="Sipho_Gp157"/>
</dbReference>
<name>A0A239HYI6_9BURK</name>
<dbReference type="Proteomes" id="UP000198284">
    <property type="component" value="Unassembled WGS sequence"/>
</dbReference>
<evidence type="ECO:0000313" key="3">
    <source>
        <dbReference type="Proteomes" id="UP000198284"/>
    </source>
</evidence>
<reference evidence="2 3" key="1">
    <citation type="submission" date="2017-06" db="EMBL/GenBank/DDBJ databases">
        <authorList>
            <person name="Kim H.J."/>
            <person name="Triplett B.A."/>
        </authorList>
    </citation>
    <scope>NUCLEOTIDE SEQUENCE [LARGE SCALE GENOMIC DNA]</scope>
    <source>
        <strain evidence="2 3">U15</strain>
    </source>
</reference>
<keyword evidence="1" id="KW-0175">Coiled coil</keyword>
<dbReference type="EMBL" id="FZOT01000008">
    <property type="protein sequence ID" value="SNS86289.1"/>
    <property type="molecule type" value="Genomic_DNA"/>
</dbReference>
<gene>
    <name evidence="2" type="ORF">SAMN06265795_10812</name>
</gene>
<dbReference type="Pfam" id="PF05565">
    <property type="entry name" value="Sipho_Gp157"/>
    <property type="match status" value="1"/>
</dbReference>
<keyword evidence="3" id="KW-1185">Reference proteome</keyword>
<dbReference type="AlphaFoldDB" id="A0A239HYI6"/>
<protein>
    <submittedName>
        <fullName evidence="2">Virus Gp157</fullName>
    </submittedName>
</protein>
<dbReference type="OrthoDB" id="8611610at2"/>
<proteinExistence type="predicted"/>
<evidence type="ECO:0000313" key="2">
    <source>
        <dbReference type="EMBL" id="SNS86289.1"/>
    </source>
</evidence>